<dbReference type="SUPFAM" id="SSF52540">
    <property type="entry name" value="P-loop containing nucleoside triphosphate hydrolases"/>
    <property type="match status" value="1"/>
</dbReference>
<feature type="domain" description="K Homology" evidence="3">
    <location>
        <begin position="482"/>
        <end position="569"/>
    </location>
</feature>
<dbReference type="PROSITE" id="PS50084">
    <property type="entry name" value="KH_TYPE_1"/>
    <property type="match status" value="1"/>
</dbReference>
<reference evidence="5 6" key="1">
    <citation type="journal article" date="2016" name="Sci. Rep.">
        <title>A novel ammonia-oxidizing archaeon from wastewater treatment plant: Its enrichment, physiological and genomic characteristics.</title>
        <authorList>
            <person name="Li Y."/>
            <person name="Ding K."/>
            <person name="Wen X."/>
            <person name="Zhang B."/>
            <person name="Shen B."/>
            <person name="Yang Y."/>
        </authorList>
    </citation>
    <scope>NUCLEOTIDE SEQUENCE [LARGE SCALE GENOMIC DNA]</scope>
    <source>
        <strain evidence="5 6">SAT1</strain>
    </source>
</reference>
<dbReference type="PANTHER" id="PTHR11603">
    <property type="entry name" value="AAA FAMILY ATPASE"/>
    <property type="match status" value="1"/>
</dbReference>
<evidence type="ECO:0000313" key="6">
    <source>
        <dbReference type="Proteomes" id="UP000266745"/>
    </source>
</evidence>
<protein>
    <submittedName>
        <fullName evidence="5">ATPase</fullName>
    </submittedName>
</protein>
<dbReference type="NCBIfam" id="NF010335">
    <property type="entry name" value="PRK13764.1"/>
    <property type="match status" value="1"/>
</dbReference>
<dbReference type="Proteomes" id="UP000266745">
    <property type="component" value="Chromosome"/>
</dbReference>
<dbReference type="Pfam" id="PF00013">
    <property type="entry name" value="KH_1"/>
    <property type="match status" value="1"/>
</dbReference>
<organism evidence="5 6">
    <name type="scientific">Candidatus Nitrosotenuis cloacae</name>
    <dbReference type="NCBI Taxonomy" id="1603555"/>
    <lineage>
        <taxon>Archaea</taxon>
        <taxon>Nitrososphaerota</taxon>
        <taxon>Candidatus Nitrosotenuis</taxon>
    </lineage>
</organism>
<dbReference type="Pfam" id="PF00437">
    <property type="entry name" value="T2SSE"/>
    <property type="match status" value="1"/>
</dbReference>
<dbReference type="InterPro" id="IPR029060">
    <property type="entry name" value="PIN-like_dom_sf"/>
</dbReference>
<dbReference type="GeneID" id="24874948"/>
<dbReference type="InterPro" id="IPR002716">
    <property type="entry name" value="PIN_dom"/>
</dbReference>
<dbReference type="InterPro" id="IPR004087">
    <property type="entry name" value="KH_dom"/>
</dbReference>
<dbReference type="InterPro" id="IPR004088">
    <property type="entry name" value="KH_dom_type_1"/>
</dbReference>
<dbReference type="SUPFAM" id="SSF88723">
    <property type="entry name" value="PIN domain-like"/>
    <property type="match status" value="1"/>
</dbReference>
<dbReference type="OrthoDB" id="7146at2157"/>
<dbReference type="SMART" id="SM00322">
    <property type="entry name" value="KH"/>
    <property type="match status" value="1"/>
</dbReference>
<keyword evidence="6" id="KW-1185">Reference proteome</keyword>
<dbReference type="GO" id="GO:0003723">
    <property type="term" value="F:RNA binding"/>
    <property type="evidence" value="ECO:0007669"/>
    <property type="project" value="UniProtKB-UniRule"/>
</dbReference>
<keyword evidence="2" id="KW-0694">RNA-binding</keyword>
<dbReference type="SUPFAM" id="SSF54791">
    <property type="entry name" value="Eukaryotic type KH-domain (KH-domain type I)"/>
    <property type="match status" value="1"/>
</dbReference>
<dbReference type="InterPro" id="IPR001482">
    <property type="entry name" value="T2SS/T4SS_dom"/>
</dbReference>
<name>A0A3G1B2L9_9ARCH</name>
<dbReference type="RefSeq" id="WP_048187673.1">
    <property type="nucleotide sequence ID" value="NZ_CP011097.1"/>
</dbReference>
<gene>
    <name evidence="5" type="ORF">SU86_000965</name>
</gene>
<dbReference type="InterPro" id="IPR027417">
    <property type="entry name" value="P-loop_NTPase"/>
</dbReference>
<evidence type="ECO:0000256" key="2">
    <source>
        <dbReference type="PROSITE-ProRule" id="PRU00117"/>
    </source>
</evidence>
<dbReference type="KEGG" id="tah:SU86_000965"/>
<dbReference type="CDD" id="cd09878">
    <property type="entry name" value="PIN_VapC_VirB11L-ATPase-like"/>
    <property type="match status" value="1"/>
</dbReference>
<dbReference type="InterPro" id="IPR036612">
    <property type="entry name" value="KH_dom_type_1_sf"/>
</dbReference>
<dbReference type="SMART" id="SM00670">
    <property type="entry name" value="PINc"/>
    <property type="match status" value="1"/>
</dbReference>
<dbReference type="STRING" id="1603555.SU86_000965"/>
<proteinExistence type="inferred from homology"/>
<dbReference type="Gene3D" id="3.40.50.300">
    <property type="entry name" value="P-loop containing nucleotide triphosphate hydrolases"/>
    <property type="match status" value="1"/>
</dbReference>
<evidence type="ECO:0000256" key="1">
    <source>
        <dbReference type="ARBA" id="ARBA00046345"/>
    </source>
</evidence>
<feature type="domain" description="PIN" evidence="4">
    <location>
        <begin position="2"/>
        <end position="116"/>
    </location>
</feature>
<dbReference type="AlphaFoldDB" id="A0A3G1B2L9"/>
<evidence type="ECO:0000259" key="3">
    <source>
        <dbReference type="SMART" id="SM00322"/>
    </source>
</evidence>
<dbReference type="Gene3D" id="3.30.310.210">
    <property type="match status" value="1"/>
</dbReference>
<dbReference type="InterPro" id="IPR052041">
    <property type="entry name" value="Nucleic_acid_metab_PIN/TRAM"/>
</dbReference>
<dbReference type="CDD" id="cd00105">
    <property type="entry name" value="KH-I"/>
    <property type="match status" value="1"/>
</dbReference>
<dbReference type="Gene3D" id="3.40.50.1010">
    <property type="entry name" value="5'-nuclease"/>
    <property type="match status" value="1"/>
</dbReference>
<comment type="similarity">
    <text evidence="1">In the N-terminal section; belongs to the PINc/VapC protein family.</text>
</comment>
<evidence type="ECO:0000259" key="4">
    <source>
        <dbReference type="SMART" id="SM00670"/>
    </source>
</evidence>
<dbReference type="PANTHER" id="PTHR11603:SF147">
    <property type="entry name" value="MEMBRANE PROTEIN"/>
    <property type="match status" value="1"/>
</dbReference>
<dbReference type="EMBL" id="CP011097">
    <property type="protein sequence ID" value="AJZ75191.1"/>
    <property type="molecule type" value="Genomic_DNA"/>
</dbReference>
<evidence type="ECO:0000313" key="5">
    <source>
        <dbReference type="EMBL" id="AJZ75191.1"/>
    </source>
</evidence>
<sequence>MSKAVADTSVIISGYITKQIESKSLQNIDLIIPVAALDELQSQASQGREQGFVGLEEIKKIQKLCQQNNISVQFIGQRPNLEDIKLAKHGRIDAIIKDVAKQNNATLYTADYVQGLTAEAEGVLVVYQKSENFLPQNLEFLRFFDHTTMSVHLKENNPPLAKRGKPGAFELVKLEDAALSDEYLELISTQILEASKVSNAGTIEISKSGALVIQYADYRIAITRPPFSESHEITIVHPITKMSLDQYGLSEKLMTRLSEQADGIIISGSPGSGKSTLASSIANFYAAKGNIVKTFESPRDLQVDTGITQYTKLEGSFENSADILLLVRPDYTIFDEVRRQEDFRIFADLRLAGVGMVGVVHANMPLDAVQRFIGKIELGMIPSVIDTVVFVKNGMVSKIYDLELKVKVPSGMVEQDLARPVIEISDFESGLLEYEIYTFGEENVIVPVNESETQSGVHKLAAEKIRETMRRFDPNPKIEILSDNSVKVMVKKDSIPSLIGKGGSTISELEKILHVHIDVVEKESESHESHERSGGVRFDFSESTNSLMFDVDKRYNGALAEIYVNDRYVATARVARHGKIKISKRSDEGKALSRLASSKSDIEITIKDF</sequence>
<accession>A0A3G1B2L9</accession>